<name>A0ABW1X139_9ACTN</name>
<dbReference type="EMBL" id="JBHSUA010000015">
    <property type="protein sequence ID" value="MFC6396763.1"/>
    <property type="molecule type" value="Genomic_DNA"/>
</dbReference>
<comment type="caution">
    <text evidence="2">The sequence shown here is derived from an EMBL/GenBank/DDBJ whole genome shotgun (WGS) entry which is preliminary data.</text>
</comment>
<feature type="transmembrane region" description="Helical" evidence="1">
    <location>
        <begin position="129"/>
        <end position="150"/>
    </location>
</feature>
<protein>
    <recommendedName>
        <fullName evidence="4">DUF1700 domain-containing protein</fullName>
    </recommendedName>
</protein>
<keyword evidence="3" id="KW-1185">Reference proteome</keyword>
<dbReference type="Pfam" id="PF22564">
    <property type="entry name" value="HAAS"/>
    <property type="match status" value="1"/>
</dbReference>
<evidence type="ECO:0000256" key="1">
    <source>
        <dbReference type="SAM" id="Phobius"/>
    </source>
</evidence>
<organism evidence="2 3">
    <name type="scientific">Luteococcus sanguinis</name>
    <dbReference type="NCBI Taxonomy" id="174038"/>
    <lineage>
        <taxon>Bacteria</taxon>
        <taxon>Bacillati</taxon>
        <taxon>Actinomycetota</taxon>
        <taxon>Actinomycetes</taxon>
        <taxon>Propionibacteriales</taxon>
        <taxon>Propionibacteriaceae</taxon>
        <taxon>Luteococcus</taxon>
    </lineage>
</organism>
<accession>A0ABW1X139</accession>
<feature type="transmembrane region" description="Helical" evidence="1">
    <location>
        <begin position="87"/>
        <end position="117"/>
    </location>
</feature>
<keyword evidence="1" id="KW-0812">Transmembrane</keyword>
<evidence type="ECO:0000313" key="2">
    <source>
        <dbReference type="EMBL" id="MFC6396763.1"/>
    </source>
</evidence>
<gene>
    <name evidence="2" type="ORF">ACFP57_07150</name>
</gene>
<proteinExistence type="predicted"/>
<evidence type="ECO:0008006" key="4">
    <source>
        <dbReference type="Google" id="ProtNLM"/>
    </source>
</evidence>
<evidence type="ECO:0000313" key="3">
    <source>
        <dbReference type="Proteomes" id="UP001596266"/>
    </source>
</evidence>
<keyword evidence="1" id="KW-1133">Transmembrane helix</keyword>
<keyword evidence="1" id="KW-0472">Membrane</keyword>
<dbReference type="RefSeq" id="WP_343884238.1">
    <property type="nucleotide sequence ID" value="NZ_BAAAKI010000001.1"/>
</dbReference>
<sequence>MTTQLNPLFSAYLDDLTRRASALPATDAHDVVADITEHLTAAQGSVHSEAEARTVLDRLGSPAEVVAAVAPAPTVAEAPREDGRREVMALVLLVLAELMFVIWPVALLLAAAGVYCLLTSRVFSWPQKIIALVVLGLAVPLIVGAGLTAWGNVTQTSCIEGVDNCEDTVTQPNIGPMLIGLFAVTQLLVLGWLGFALRRVRR</sequence>
<reference evidence="3" key="1">
    <citation type="journal article" date="2019" name="Int. J. Syst. Evol. Microbiol.">
        <title>The Global Catalogue of Microorganisms (GCM) 10K type strain sequencing project: providing services to taxonomists for standard genome sequencing and annotation.</title>
        <authorList>
            <consortium name="The Broad Institute Genomics Platform"/>
            <consortium name="The Broad Institute Genome Sequencing Center for Infectious Disease"/>
            <person name="Wu L."/>
            <person name="Ma J."/>
        </authorList>
    </citation>
    <scope>NUCLEOTIDE SEQUENCE [LARGE SCALE GENOMIC DNA]</scope>
    <source>
        <strain evidence="3">CGMCC 1.15277</strain>
    </source>
</reference>
<feature type="transmembrane region" description="Helical" evidence="1">
    <location>
        <begin position="177"/>
        <end position="197"/>
    </location>
</feature>
<dbReference type="Proteomes" id="UP001596266">
    <property type="component" value="Unassembled WGS sequence"/>
</dbReference>